<dbReference type="EMBL" id="AHON02000029">
    <property type="protein sequence ID" value="EKO34473.1"/>
    <property type="molecule type" value="Genomic_DNA"/>
</dbReference>
<feature type="domain" description="3-hydroxyacyl-CoA dehydrogenase NAD binding" evidence="3">
    <location>
        <begin position="6"/>
        <end position="181"/>
    </location>
</feature>
<comment type="caution">
    <text evidence="4">The sequence shown here is derived from an EMBL/GenBank/DDBJ whole genome shotgun (WGS) entry which is preliminary data.</text>
</comment>
<name>A0A0E2BGJ5_9LEPT</name>
<dbReference type="InterPro" id="IPR036291">
    <property type="entry name" value="NAD(P)-bd_dom_sf"/>
</dbReference>
<dbReference type="GO" id="GO:0070403">
    <property type="term" value="F:NAD+ binding"/>
    <property type="evidence" value="ECO:0007669"/>
    <property type="project" value="InterPro"/>
</dbReference>
<dbReference type="Pfam" id="PF02737">
    <property type="entry name" value="3HCDH_N"/>
    <property type="match status" value="1"/>
</dbReference>
<sequence length="436" mass="47710">MREIKTVTVLGANGTMGAGSAAIVASFGKAKVHMLARDASKAKEGIEKAIASVKTDTIRPRLIPGSYDADLEKAVSESDWVFELVAESYEVKEPINKRIANARKPGTIVSTVSSGLSIERLSKVFDSDGQKHYFGTHFFNPPYKMILCELVSHKGSDKKVLKQLGEYLEKVLGRAVVYTNDTPAFAGNRIGFQLINEVAQIAEKYSDKGGIALMDAIMSGYTGRAMAPLDTADFVGLDVHKAIVDNLYEMTKDTAHSTFKMPSYFQKLIDKGDLGRKAGGGLYKMSKTPDGKKEKLVYNIGADLYEPVPKFDIDFIRQANKKISEADYTGAMNIVKEAKGFEADLARYFIARYVSYSLSIVGEVVDTKEMADLAMGTGFNWAPASAFVDFLGGPKDAIQLIEKAKLPVPEVLAKAKLGKPFYELKEKLDARSLFKG</sequence>
<reference evidence="4" key="1">
    <citation type="submission" date="2012-10" db="EMBL/GenBank/DDBJ databases">
        <authorList>
            <person name="Harkins D.M."/>
            <person name="Durkin A.S."/>
            <person name="Brinkac L.M."/>
            <person name="Haft D.H."/>
            <person name="Selengut J.D."/>
            <person name="Sanka R."/>
            <person name="DePew J."/>
            <person name="Purushe J."/>
            <person name="Matthias M.A."/>
            <person name="Vinetz J.M."/>
            <person name="Sutton G.G."/>
            <person name="Nierman W.C."/>
            <person name="Fouts D.E."/>
        </authorList>
    </citation>
    <scope>NUCLEOTIDE SEQUENCE [LARGE SCALE GENOMIC DNA]</scope>
    <source>
        <strain evidence="4">MOR084</strain>
    </source>
</reference>
<protein>
    <submittedName>
        <fullName evidence="4">3-hydroxyacyl-CoA dehydrogenase, NAD binding domain protein</fullName>
    </submittedName>
</protein>
<dbReference type="SUPFAM" id="SSF51735">
    <property type="entry name" value="NAD(P)-binding Rossmann-fold domains"/>
    <property type="match status" value="1"/>
</dbReference>
<evidence type="ECO:0000313" key="5">
    <source>
        <dbReference type="Proteomes" id="UP000006329"/>
    </source>
</evidence>
<evidence type="ECO:0000259" key="3">
    <source>
        <dbReference type="Pfam" id="PF02737"/>
    </source>
</evidence>
<feature type="domain" description="3-hydroxyacyl-CoA dehydrogenase C-terminal" evidence="2">
    <location>
        <begin position="185"/>
        <end position="284"/>
    </location>
</feature>
<dbReference type="Proteomes" id="UP000006329">
    <property type="component" value="Unassembled WGS sequence"/>
</dbReference>
<evidence type="ECO:0000259" key="2">
    <source>
        <dbReference type="Pfam" id="PF00725"/>
    </source>
</evidence>
<dbReference type="AlphaFoldDB" id="A0A0E2BGJ5"/>
<dbReference type="SUPFAM" id="SSF48179">
    <property type="entry name" value="6-phosphogluconate dehydrogenase C-terminal domain-like"/>
    <property type="match status" value="1"/>
</dbReference>
<proteinExistence type="predicted"/>
<organism evidence="4 5">
    <name type="scientific">Leptospira santarosai str. MOR084</name>
    <dbReference type="NCBI Taxonomy" id="1049984"/>
    <lineage>
        <taxon>Bacteria</taxon>
        <taxon>Pseudomonadati</taxon>
        <taxon>Spirochaetota</taxon>
        <taxon>Spirochaetia</taxon>
        <taxon>Leptospirales</taxon>
        <taxon>Leptospiraceae</taxon>
        <taxon>Leptospira</taxon>
    </lineage>
</organism>
<evidence type="ECO:0000256" key="1">
    <source>
        <dbReference type="ARBA" id="ARBA00023002"/>
    </source>
</evidence>
<accession>A0A0E2BGJ5</accession>
<dbReference type="Pfam" id="PF00725">
    <property type="entry name" value="3HCDH"/>
    <property type="match status" value="1"/>
</dbReference>
<dbReference type="Gene3D" id="3.40.50.720">
    <property type="entry name" value="NAD(P)-binding Rossmann-like Domain"/>
    <property type="match status" value="1"/>
</dbReference>
<evidence type="ECO:0000313" key="4">
    <source>
        <dbReference type="EMBL" id="EKO34473.1"/>
    </source>
</evidence>
<dbReference type="InterPro" id="IPR008927">
    <property type="entry name" value="6-PGluconate_DH-like_C_sf"/>
</dbReference>
<dbReference type="PANTHER" id="PTHR48075">
    <property type="entry name" value="3-HYDROXYACYL-COA DEHYDROGENASE FAMILY PROTEIN"/>
    <property type="match status" value="1"/>
</dbReference>
<dbReference type="InterPro" id="IPR006176">
    <property type="entry name" value="3-OHacyl-CoA_DH_NAD-bd"/>
</dbReference>
<keyword evidence="5" id="KW-1185">Reference proteome</keyword>
<dbReference type="PANTHER" id="PTHR48075:SF7">
    <property type="entry name" value="3-HYDROXYACYL-COA DEHYDROGENASE-RELATED"/>
    <property type="match status" value="1"/>
</dbReference>
<dbReference type="GO" id="GO:0016616">
    <property type="term" value="F:oxidoreductase activity, acting on the CH-OH group of donors, NAD or NADP as acceptor"/>
    <property type="evidence" value="ECO:0007669"/>
    <property type="project" value="InterPro"/>
</dbReference>
<dbReference type="InterPro" id="IPR006108">
    <property type="entry name" value="3HC_DH_C"/>
</dbReference>
<dbReference type="GO" id="GO:0006631">
    <property type="term" value="P:fatty acid metabolic process"/>
    <property type="evidence" value="ECO:0007669"/>
    <property type="project" value="InterPro"/>
</dbReference>
<dbReference type="RefSeq" id="WP_004476860.1">
    <property type="nucleotide sequence ID" value="NZ_AHON02000029.1"/>
</dbReference>
<gene>
    <name evidence="4" type="ORF">LEP1GSC179_3384</name>
</gene>
<dbReference type="Gene3D" id="1.10.1040.50">
    <property type="match status" value="1"/>
</dbReference>
<keyword evidence="1" id="KW-0560">Oxidoreductase</keyword>